<protein>
    <submittedName>
        <fullName evidence="1">Uncharacterized protein</fullName>
    </submittedName>
</protein>
<comment type="caution">
    <text evidence="1">The sequence shown here is derived from an EMBL/GenBank/DDBJ whole genome shotgun (WGS) entry which is preliminary data.</text>
</comment>
<dbReference type="AlphaFoldDB" id="X1UR66"/>
<accession>X1UR66</accession>
<gene>
    <name evidence="1" type="ORF">S12H4_48684</name>
</gene>
<proteinExistence type="predicted"/>
<name>X1UR66_9ZZZZ</name>
<evidence type="ECO:0000313" key="1">
    <source>
        <dbReference type="EMBL" id="GAJ06097.1"/>
    </source>
</evidence>
<reference evidence="1" key="1">
    <citation type="journal article" date="2014" name="Front. Microbiol.">
        <title>High frequency of phylogenetically diverse reductive dehalogenase-homologous genes in deep subseafloor sedimentary metagenomes.</title>
        <authorList>
            <person name="Kawai M."/>
            <person name="Futagami T."/>
            <person name="Toyoda A."/>
            <person name="Takaki Y."/>
            <person name="Nishi S."/>
            <person name="Hori S."/>
            <person name="Arai W."/>
            <person name="Tsubouchi T."/>
            <person name="Morono Y."/>
            <person name="Uchiyama I."/>
            <person name="Ito T."/>
            <person name="Fujiyama A."/>
            <person name="Inagaki F."/>
            <person name="Takami H."/>
        </authorList>
    </citation>
    <scope>NUCLEOTIDE SEQUENCE</scope>
    <source>
        <strain evidence="1">Expedition CK06-06</strain>
    </source>
</reference>
<sequence length="51" mass="5905">ELEDDVDVYVLHPTGGYFVGPSHNILTTSWENIVVLRDAIEKYRKYPLNLN</sequence>
<feature type="non-terminal residue" evidence="1">
    <location>
        <position position="1"/>
    </location>
</feature>
<organism evidence="1">
    <name type="scientific">marine sediment metagenome</name>
    <dbReference type="NCBI Taxonomy" id="412755"/>
    <lineage>
        <taxon>unclassified sequences</taxon>
        <taxon>metagenomes</taxon>
        <taxon>ecological metagenomes</taxon>
    </lineage>
</organism>
<dbReference type="EMBL" id="BARW01030454">
    <property type="protein sequence ID" value="GAJ06097.1"/>
    <property type="molecule type" value="Genomic_DNA"/>
</dbReference>